<feature type="compositionally biased region" description="Basic and acidic residues" evidence="5">
    <location>
        <begin position="31"/>
        <end position="56"/>
    </location>
</feature>
<dbReference type="InterPro" id="IPR036844">
    <property type="entry name" value="Hint_dom_sf"/>
</dbReference>
<keyword evidence="9" id="KW-1185">Reference proteome</keyword>
<evidence type="ECO:0000259" key="7">
    <source>
        <dbReference type="SMART" id="SM00306"/>
    </source>
</evidence>
<evidence type="ECO:0000313" key="8">
    <source>
        <dbReference type="EMBL" id="PZG23436.1"/>
    </source>
</evidence>
<dbReference type="CDD" id="cd20727">
    <property type="entry name" value="CDI_toxin_Bp_tRNase-like"/>
    <property type="match status" value="1"/>
</dbReference>
<dbReference type="Proteomes" id="UP000248924">
    <property type="component" value="Unassembled WGS sequence"/>
</dbReference>
<evidence type="ECO:0000256" key="3">
    <source>
        <dbReference type="ARBA" id="ARBA00022737"/>
    </source>
</evidence>
<dbReference type="Gene3D" id="2.180.10.10">
    <property type="entry name" value="RHS repeat-associated core"/>
    <property type="match status" value="2"/>
</dbReference>
<dbReference type="CDD" id="cd00081">
    <property type="entry name" value="Hint"/>
    <property type="match status" value="1"/>
</dbReference>
<feature type="signal peptide" evidence="6">
    <location>
        <begin position="1"/>
        <end position="23"/>
    </location>
</feature>
<keyword evidence="3" id="KW-0677">Repeat</keyword>
<organism evidence="8 9">
    <name type="scientific">Micromonospora craterilacus</name>
    <dbReference type="NCBI Taxonomy" id="1655439"/>
    <lineage>
        <taxon>Bacteria</taxon>
        <taxon>Bacillati</taxon>
        <taxon>Actinomycetota</taxon>
        <taxon>Actinomycetes</taxon>
        <taxon>Micromonosporales</taxon>
        <taxon>Micromonosporaceae</taxon>
        <taxon>Micromonospora</taxon>
    </lineage>
</organism>
<dbReference type="Pfam" id="PF03534">
    <property type="entry name" value="SpvB"/>
    <property type="match status" value="1"/>
</dbReference>
<dbReference type="Pfam" id="PF25023">
    <property type="entry name" value="TEN_YD-shell"/>
    <property type="match status" value="2"/>
</dbReference>
<evidence type="ECO:0000256" key="4">
    <source>
        <dbReference type="ARBA" id="ARBA00023026"/>
    </source>
</evidence>
<dbReference type="InterPro" id="IPR030934">
    <property type="entry name" value="Intein_C"/>
</dbReference>
<dbReference type="GO" id="GO:0005576">
    <property type="term" value="C:extracellular region"/>
    <property type="evidence" value="ECO:0007669"/>
    <property type="project" value="UniProtKB-SubCell"/>
</dbReference>
<dbReference type="PANTHER" id="PTHR32305">
    <property type="match status" value="1"/>
</dbReference>
<dbReference type="InterPro" id="IPR003284">
    <property type="entry name" value="Sal_SpvB"/>
</dbReference>
<evidence type="ECO:0000313" key="9">
    <source>
        <dbReference type="Proteomes" id="UP000248924"/>
    </source>
</evidence>
<dbReference type="InterPro" id="IPR056823">
    <property type="entry name" value="TEN-like_YD-shell"/>
</dbReference>
<evidence type="ECO:0000256" key="6">
    <source>
        <dbReference type="SAM" id="SignalP"/>
    </source>
</evidence>
<feature type="region of interest" description="Disordered" evidence="5">
    <location>
        <begin position="25"/>
        <end position="64"/>
    </location>
</feature>
<feature type="region of interest" description="Disordered" evidence="5">
    <location>
        <begin position="990"/>
        <end position="1009"/>
    </location>
</feature>
<keyword evidence="6" id="KW-0732">Signal</keyword>
<dbReference type="PROSITE" id="PS50818">
    <property type="entry name" value="INTEIN_C_TER"/>
    <property type="match status" value="1"/>
</dbReference>
<keyword evidence="4" id="KW-0843">Virulence</keyword>
<dbReference type="Gene3D" id="3.40.1350.120">
    <property type="match status" value="1"/>
</dbReference>
<dbReference type="SMART" id="SM00306">
    <property type="entry name" value="HintN"/>
    <property type="match status" value="1"/>
</dbReference>
<accession>A0A2W2EGH9</accession>
<dbReference type="SUPFAM" id="SSF51294">
    <property type="entry name" value="Hedgehog/intein (Hint) domain"/>
    <property type="match status" value="1"/>
</dbReference>
<feature type="domain" description="Hint" evidence="7">
    <location>
        <begin position="1932"/>
        <end position="2033"/>
    </location>
</feature>
<feature type="region of interest" description="Disordered" evidence="5">
    <location>
        <begin position="866"/>
        <end position="889"/>
    </location>
</feature>
<dbReference type="InterPro" id="IPR006530">
    <property type="entry name" value="YD"/>
</dbReference>
<protein>
    <recommendedName>
        <fullName evidence="7">Hint domain-containing protein</fullName>
    </recommendedName>
</protein>
<evidence type="ECO:0000256" key="5">
    <source>
        <dbReference type="SAM" id="MobiDB-lite"/>
    </source>
</evidence>
<comment type="subcellular location">
    <subcellularLocation>
        <location evidence="1">Secreted</location>
    </subcellularLocation>
</comment>
<dbReference type="NCBIfam" id="TIGR03696">
    <property type="entry name" value="Rhs_assc_core"/>
    <property type="match status" value="1"/>
</dbReference>
<evidence type="ECO:0000256" key="1">
    <source>
        <dbReference type="ARBA" id="ARBA00004613"/>
    </source>
</evidence>
<dbReference type="InterPro" id="IPR022385">
    <property type="entry name" value="Rhs_assc_core"/>
</dbReference>
<dbReference type="GO" id="GO:0005737">
    <property type="term" value="C:cytoplasm"/>
    <property type="evidence" value="ECO:0007669"/>
    <property type="project" value="InterPro"/>
</dbReference>
<sequence>MITLGTVAVLVASTLAVAQPAQAAEVPSGDRAVEATKAEPARRAPVDRTPLPDDGGRWTGPKQATWPAAGQANLAVAGAQPDRRLDGDRQSGRSVRALAGGLPVTASAVADKRAPDQARVRLLNEQHSRQLGVSGPVVVVDGDAGSVEATFDYAGIRQLYGAGWGERLTLKRLPACAATTPQRSECQEVDPVETTNNPVTSTVSTKVSLSGAAQMVFAITADESSEDGDYKATDLKASGSWTAGDSSGGFSYSNPLRLPPAEGPLPEVSLDYSSQMVDGRMAGANNQASWVGDGWEYAPGFIERSYVTCTDDRDAVGGTDPNNKDKKTYDQCWKGDSPNVTISLNGTNASLIKDDNTGVWRAQHDSNWRIQLEGSAATAGNATTERWTITTPDGTRYFFAGEAASANSRWTIPVFGNHPSEKCHATAFKDSSCKQAWRWLLDKTVDVHGNTVRYYYESETGHYGAADDKDNRQSFHRGGYLTRIEYGLHTSHPTVAATGRVMFTVADRCLATECHKDGKPVKANWPDVPWDKQCDAAPCTDKLAPVFFNTKRLTKITTQVRSGSTFSDVESWSLSHEFKAPKVAGSASLWLKEIVHAGHVGGTVTDPPVRFTGVELSNRANVLAGAPLFSRWRLQTIRTESGADLHVTYSEADCDLNDLPGAVENNSRLCYPVYWTPDGYTEPKLDWFRKYVVTEISEIDRTADQPAITTRYEYSTTNGGTSTLWGYDDTEFTKKKHRTYGQWRGYSQVVTKVGEPGRGVPLTTRKRFYRGLHDQPLPGGGRRTVQVSDSENNTFSDHPALAGFPLEEATLDGSAVVEASTTQYWTRETAARSHAGGTDRAYLSGPSVEKSRKLLATNAWARTETRTTYDTEGQPETVSDLGDTSRAGDETCTRTTYVKNETAWIRAAVSRVETVAKACTDTVSRPADVVSDVRTYHDGSNTHGSTPTKGLVTREETVDTWNGGPVYATTSRSTYDALGRIRTATDARGGVTRTDYTPEGPGPVTQTVTTNPLEHKVTTTQQPAWAEPTSVVDANNKRTDLAHDPLGRLTKVWLPGRAQATQTPNMEFSYLVRADGPLAVTSKRIGPNGNYITEVGLFDSLYRPVQTQQDALGGQRLVSSTGYNDRGLESYKAGPAYLTGAPANALLQLNPGADRVRTVFSHDAVGRVTSEGLWSGGSQLWATVTSYGGNPVGWQVATTPPQGATATVVISDVHDRTTELRQFHGPTPTGGYDTTRYTYAPRGDLASVTGPTGKIWRYEYDLRGRRVSTTDPDTGTTTLTYDNADTVTSSTNAKHEVVTTEYDVLGRQKRRHASGQLVAEWTYDTRAKGHLTKQLSIVNGYHFTREIFDYNDAYQIRDEESVVPAMPGLAGAAGTYVSTATFKVDGSPDRVGLPRVGGLERETLGYTYDDLGNVTRLVGTSYPSGTVNVYVDAATYSPYGELLKRTLGVDNKPQAYQTYVYDDVTRRLSDFYFDRDASVTNVAALAYWYDPAGNVLSMANRPQDNDGNQRSADSDVQCFQYDQLRRLTQAWTQSNNVCATNPQAGDVGGVSPYWKSYVFDKAGSRESVTDRRTGLTSDYRYASTGGQPHAVRTVTTGERVDHYDWDANGNLTYRQVGGVTETLDWNAQGKLTEISGPDGATRMHYDVDGNRIARIDPNGDATVFVAGHELTVSGQNKTATRYYGHAGGVIASRTASATGAGDVIWLGSDHQGSPRWAVNSVTRVDTIKYADPYGNLRGSNGVAWPSGQRGFVGGTEDPTGLTLLGARFYDSSIGAFISVDPLQDLADPQQWNGYAYSNNNPVTWSDPSGLIYSDFIDAVNQDAAQGNGKANQRGLCLNGSAWACSESYKKNYTYAKSRVAKGPGPTARQQLVGALLCGAILLCRIVDTTYTAVQAFKACTAGASAECGGYAMDLASMGFAKHLRRLPKKSCLHSFDPNTPVLMADGTKKPIGDIGEGDEVIAHDPESGVTAAESVEAVHVNQDSDLTDLTVRTLDGRLVVLETTQNHPFWSETGQDWIDAAYLRPGEQLGTRGGRATVVKVHNYVGNETMRDLTVANIHTYYVIAGNTPVLVHNCGEEIIAGPNLGSLRVSAANPSASEVAAAQHMAARGGNVVLRDPVGTRSGGMTSDLLVDGVAWDVYSPTSRSINNILTNVAKKHSQVNGGGVVVDLSGTGLSAGQFGNALGRVNGMIGSWGKQPIGGLEFMGG</sequence>
<dbReference type="InterPro" id="IPR003587">
    <property type="entry name" value="Hint_dom_N"/>
</dbReference>
<name>A0A2W2EGH9_9ACTN</name>
<dbReference type="InterPro" id="IPR050708">
    <property type="entry name" value="T6SS_VgrG/RHS"/>
</dbReference>
<comment type="caution">
    <text evidence="8">The sequence shown here is derived from an EMBL/GenBank/DDBJ whole genome shotgun (WGS) entry which is preliminary data.</text>
</comment>
<dbReference type="Pfam" id="PF18451">
    <property type="entry name" value="CdiA_C"/>
    <property type="match status" value="1"/>
</dbReference>
<dbReference type="NCBIfam" id="TIGR01643">
    <property type="entry name" value="YD_repeat_2x"/>
    <property type="match status" value="3"/>
</dbReference>
<dbReference type="Gene3D" id="2.170.16.10">
    <property type="entry name" value="Hedgehog/Intein (Hint) domain"/>
    <property type="match status" value="1"/>
</dbReference>
<proteinExistence type="predicted"/>
<dbReference type="InterPro" id="IPR040559">
    <property type="entry name" value="CdiA_C"/>
</dbReference>
<reference evidence="8 9" key="1">
    <citation type="submission" date="2018-01" db="EMBL/GenBank/DDBJ databases">
        <title>Draft genome sequence of Jishengella sp. NA12.</title>
        <authorList>
            <person name="Sahin N."/>
            <person name="Ay H."/>
            <person name="Saygin H."/>
        </authorList>
    </citation>
    <scope>NUCLEOTIDE SEQUENCE [LARGE SCALE GENOMIC DNA]</scope>
    <source>
        <strain evidence="8 9">NA12</strain>
    </source>
</reference>
<feature type="chain" id="PRO_5015926416" description="Hint domain-containing protein" evidence="6">
    <location>
        <begin position="24"/>
        <end position="2207"/>
    </location>
</feature>
<gene>
    <name evidence="8" type="ORF">C1I95_03235</name>
</gene>
<dbReference type="EMBL" id="POTY01000009">
    <property type="protein sequence ID" value="PZG23436.1"/>
    <property type="molecule type" value="Genomic_DNA"/>
</dbReference>
<evidence type="ECO:0000256" key="2">
    <source>
        <dbReference type="ARBA" id="ARBA00022525"/>
    </source>
</evidence>
<dbReference type="PANTHER" id="PTHR32305:SF17">
    <property type="entry name" value="TRNA NUCLEASE WAPA"/>
    <property type="match status" value="1"/>
</dbReference>
<dbReference type="Pfam" id="PF07591">
    <property type="entry name" value="PT-HINT"/>
    <property type="match status" value="1"/>
</dbReference>
<keyword evidence="2" id="KW-0964">Secreted</keyword>